<keyword evidence="4" id="KW-1185">Reference proteome</keyword>
<dbReference type="InterPro" id="IPR036291">
    <property type="entry name" value="NAD(P)-bd_dom_sf"/>
</dbReference>
<dbReference type="RefSeq" id="WP_089861771.1">
    <property type="nucleotide sequence ID" value="NZ_FOTI01000022.1"/>
</dbReference>
<dbReference type="STRING" id="29563.SAMN02983006_01675"/>
<dbReference type="Gene3D" id="3.40.50.720">
    <property type="entry name" value="NAD(P)-binding Rossmann-like Domain"/>
    <property type="match status" value="1"/>
</dbReference>
<evidence type="ECO:0000313" key="3">
    <source>
        <dbReference type="EMBL" id="SFL64523.1"/>
    </source>
</evidence>
<proteinExistence type="inferred from homology"/>
<dbReference type="InterPro" id="IPR001509">
    <property type="entry name" value="Epimerase_deHydtase"/>
</dbReference>
<dbReference type="Proteomes" id="UP000199006">
    <property type="component" value="Unassembled WGS sequence"/>
</dbReference>
<dbReference type="OrthoDB" id="9776016at2"/>
<feature type="domain" description="NAD-dependent epimerase/dehydratase" evidence="2">
    <location>
        <begin position="4"/>
        <end position="220"/>
    </location>
</feature>
<dbReference type="PANTHER" id="PTHR43000">
    <property type="entry name" value="DTDP-D-GLUCOSE 4,6-DEHYDRATASE-RELATED"/>
    <property type="match status" value="1"/>
</dbReference>
<organism evidence="3 4">
    <name type="scientific">Halanaerobium salsuginis</name>
    <dbReference type="NCBI Taxonomy" id="29563"/>
    <lineage>
        <taxon>Bacteria</taxon>
        <taxon>Bacillati</taxon>
        <taxon>Bacillota</taxon>
        <taxon>Clostridia</taxon>
        <taxon>Halanaerobiales</taxon>
        <taxon>Halanaerobiaceae</taxon>
        <taxon>Halanaerobium</taxon>
    </lineage>
</organism>
<dbReference type="SUPFAM" id="SSF51735">
    <property type="entry name" value="NAD(P)-binding Rossmann-fold domains"/>
    <property type="match status" value="1"/>
</dbReference>
<evidence type="ECO:0000256" key="1">
    <source>
        <dbReference type="ARBA" id="ARBA00007637"/>
    </source>
</evidence>
<dbReference type="CDD" id="cd05265">
    <property type="entry name" value="SDR_a1"/>
    <property type="match status" value="1"/>
</dbReference>
<sequence>MKVLFIGGTGTISQAVSKLAVKKGIDLFLFNRGNNKNLIPEGAQLIKGDISNRKEAEEKLKGHHFDAVVNWIAFKPEQVKADIELFKNKTKQYIFISSASVYQKPQTDYLITESTPLANPYWEYSQNKIACENTLLAEYRRNSFPVTIVRPSHTYSKSSIPATLNSSKAPWSLVDRMRKGKKILVHGDGTSLWTMTNNKDFAKGFVGLLANPKTIGHAFQITSDETLTWNQIFKSIADAAGVEVELIHVASEKIAQYDSKYTGSLLGDKAVSVVFDNSKIKKFVPSFKATIPFSEGIKESIAWFENHPEAQQIDQEWNDFIDKIIAENE</sequence>
<name>A0A1I4JE83_9FIRM</name>
<reference evidence="3 4" key="1">
    <citation type="submission" date="2016-10" db="EMBL/GenBank/DDBJ databases">
        <authorList>
            <person name="de Groot N.N."/>
        </authorList>
    </citation>
    <scope>NUCLEOTIDE SEQUENCE [LARGE SCALE GENOMIC DNA]</scope>
    <source>
        <strain evidence="3 4">ATCC 51327</strain>
    </source>
</reference>
<dbReference type="AlphaFoldDB" id="A0A1I4JE83"/>
<dbReference type="Pfam" id="PF01370">
    <property type="entry name" value="Epimerase"/>
    <property type="match status" value="1"/>
</dbReference>
<protein>
    <submittedName>
        <fullName evidence="3">Nucleoside-diphosphate-sugar epimerase</fullName>
    </submittedName>
</protein>
<comment type="similarity">
    <text evidence="1">Belongs to the NAD(P)-dependent epimerase/dehydratase family.</text>
</comment>
<evidence type="ECO:0000259" key="2">
    <source>
        <dbReference type="Pfam" id="PF01370"/>
    </source>
</evidence>
<evidence type="ECO:0000313" key="4">
    <source>
        <dbReference type="Proteomes" id="UP000199006"/>
    </source>
</evidence>
<gene>
    <name evidence="3" type="ORF">SAMN02983006_01675</name>
</gene>
<dbReference type="EMBL" id="FOTI01000022">
    <property type="protein sequence ID" value="SFL64523.1"/>
    <property type="molecule type" value="Genomic_DNA"/>
</dbReference>
<accession>A0A1I4JE83</accession>